<comment type="caution">
    <text evidence="3">The sequence shown here is derived from an EMBL/GenBank/DDBJ whole genome shotgun (WGS) entry which is preliminary data.</text>
</comment>
<organism evidence="3 4">
    <name type="scientific">Saccharibacillus kuerlensis</name>
    <dbReference type="NCBI Taxonomy" id="459527"/>
    <lineage>
        <taxon>Bacteria</taxon>
        <taxon>Bacillati</taxon>
        <taxon>Bacillota</taxon>
        <taxon>Bacilli</taxon>
        <taxon>Bacillales</taxon>
        <taxon>Paenibacillaceae</taxon>
        <taxon>Saccharibacillus</taxon>
    </lineage>
</organism>
<proteinExistence type="predicted"/>
<keyword evidence="4" id="KW-1185">Reference proteome</keyword>
<protein>
    <recommendedName>
        <fullName evidence="2">TcaA protein NTF2-like domain-containing protein</fullName>
    </recommendedName>
</protein>
<evidence type="ECO:0000259" key="2">
    <source>
        <dbReference type="Pfam" id="PF22819"/>
    </source>
</evidence>
<evidence type="ECO:0000313" key="3">
    <source>
        <dbReference type="EMBL" id="GGO06512.1"/>
    </source>
</evidence>
<dbReference type="InterPro" id="IPR054528">
    <property type="entry name" value="TcaA_5th"/>
</dbReference>
<keyword evidence="1" id="KW-0175">Coiled coil</keyword>
<feature type="domain" description="TcaA protein NTF2-like" evidence="2">
    <location>
        <begin position="472"/>
        <end position="585"/>
    </location>
</feature>
<sequence length="592" mass="65985">MSKKNKILAGTIGGAAVLLAAAFLILRVTYGPSTPEELAEKLNAAIDAQDPAALVSYLDDSASPLLAEDRIQAFKASLQDDYARSTYKQGILNAIQLAESTEEETERSDSFSDKLRQELDGPNADLPASWMTFVKEQSWRGSKWSLHIVPVAVEARLSDSSEDLKTTMQIGELSAESGAIQNLWPSTYTYTGALTGDFGSQSYDGQIEALQYPEANTVTFDTSQMNQIALRLPSTEASVTLNDKEITGDLDAYVLFRPVPEQIKLTAKKKAYGLNLSDEQTLNTNEVEEYQVEELLQQAAAEHVVDLAYTTMESWAKGTNAGSRKLFTGYDPSGDFGDYLAQAMEDDPSSRYALNKVVMNPYSIHFYEDHLTAEFIYYYARSDDPDDERSQALKLEISRQKDKDAWWITGYETTYVYESEYAIQKENPKFEQERSELAKASEAEAEAAEAEAAMQQSSGTQQASASGSYIFTEEDAQSFMSNYLYASISAINARDFSYVESYMDPAGPAYKETSDYIPYLETKGITEAYEDAVVTDFQYNGDSTYTVKTRESVIIYNKDNEGTLRHFNSEYKLSVIDGSLKAYKLISTKEIE</sequence>
<evidence type="ECO:0000313" key="4">
    <source>
        <dbReference type="Proteomes" id="UP000606653"/>
    </source>
</evidence>
<dbReference type="EMBL" id="BMLN01000012">
    <property type="protein sequence ID" value="GGO06512.1"/>
    <property type="molecule type" value="Genomic_DNA"/>
</dbReference>
<gene>
    <name evidence="3" type="ORF">GCM10010969_34100</name>
</gene>
<feature type="coiled-coil region" evidence="1">
    <location>
        <begin position="433"/>
        <end position="460"/>
    </location>
</feature>
<dbReference type="Pfam" id="PF22819">
    <property type="entry name" value="TcaA_5th"/>
    <property type="match status" value="1"/>
</dbReference>
<reference evidence="4" key="1">
    <citation type="journal article" date="2019" name="Int. J. Syst. Evol. Microbiol.">
        <title>The Global Catalogue of Microorganisms (GCM) 10K type strain sequencing project: providing services to taxonomists for standard genome sequencing and annotation.</title>
        <authorList>
            <consortium name="The Broad Institute Genomics Platform"/>
            <consortium name="The Broad Institute Genome Sequencing Center for Infectious Disease"/>
            <person name="Wu L."/>
            <person name="Ma J."/>
        </authorList>
    </citation>
    <scope>NUCLEOTIDE SEQUENCE [LARGE SCALE GENOMIC DNA]</scope>
    <source>
        <strain evidence="4">CGMCC 1.6964</strain>
    </source>
</reference>
<evidence type="ECO:0000256" key="1">
    <source>
        <dbReference type="SAM" id="Coils"/>
    </source>
</evidence>
<name>A0ABQ2L880_9BACL</name>
<dbReference type="Proteomes" id="UP000606653">
    <property type="component" value="Unassembled WGS sequence"/>
</dbReference>
<accession>A0ABQ2L880</accession>